<reference evidence="2" key="1">
    <citation type="journal article" date="2014" name="Genome Announc.">
        <title>Draft Genome Sequences of Two Lactobacillus Strains, L. farraginis JCM 14108T and L. composti JCM 14202T, Isolated from Compost of Distilled Shochu Residue.</title>
        <authorList>
            <person name="Yuki M."/>
            <person name="Oshima K."/>
            <person name="Suda W."/>
            <person name="Kitahara M."/>
            <person name="Kitamura K."/>
            <person name="Iida T."/>
            <person name="Hattori M."/>
            <person name="Ohkuma M."/>
        </authorList>
    </citation>
    <scope>NUCLEOTIDE SEQUENCE [LARGE SCALE GENOMIC DNA]</scope>
    <source>
        <strain evidence="2">JCM 14108</strain>
    </source>
</reference>
<organism evidence="2 3">
    <name type="scientific">Lentilactobacillus farraginis DSM 18382 = JCM 14108</name>
    <dbReference type="NCBI Taxonomy" id="1423743"/>
    <lineage>
        <taxon>Bacteria</taxon>
        <taxon>Bacillati</taxon>
        <taxon>Bacillota</taxon>
        <taxon>Bacilli</taxon>
        <taxon>Lactobacillales</taxon>
        <taxon>Lactobacillaceae</taxon>
        <taxon>Lentilactobacillus</taxon>
    </lineage>
</organism>
<gene>
    <name evidence="2" type="ORF">JCM14108_3036</name>
</gene>
<dbReference type="Gene3D" id="1.10.260.40">
    <property type="entry name" value="lambda repressor-like DNA-binding domains"/>
    <property type="match status" value="1"/>
</dbReference>
<dbReference type="GO" id="GO:0003677">
    <property type="term" value="F:DNA binding"/>
    <property type="evidence" value="ECO:0007669"/>
    <property type="project" value="InterPro"/>
</dbReference>
<evidence type="ECO:0000313" key="3">
    <source>
        <dbReference type="Proteomes" id="UP000019488"/>
    </source>
</evidence>
<sequence>MRRVGGYGKVSGFRYMAHMTQKQMAKYLGVTVATYSSKERGINQFNDKEKLEMRTLFRNKIDKNLTIDEIFFDAGYAKIRKEEVAK</sequence>
<protein>
    <recommendedName>
        <fullName evidence="1">HTH cro/C1-type domain-containing protein</fullName>
    </recommendedName>
</protein>
<dbReference type="Proteomes" id="UP000019488">
    <property type="component" value="Unassembled WGS sequence"/>
</dbReference>
<evidence type="ECO:0000259" key="1">
    <source>
        <dbReference type="PROSITE" id="PS50943"/>
    </source>
</evidence>
<dbReference type="RefSeq" id="WP_051996182.1">
    <property type="nucleotide sequence ID" value="NZ_AZFY01000114.1"/>
</dbReference>
<proteinExistence type="predicted"/>
<dbReference type="OrthoDB" id="2230123at2"/>
<comment type="caution">
    <text evidence="2">The sequence shown here is derived from an EMBL/GenBank/DDBJ whole genome shotgun (WGS) entry which is preliminary data.</text>
</comment>
<dbReference type="STRING" id="1423743.FD41_GL000784"/>
<dbReference type="InterPro" id="IPR010982">
    <property type="entry name" value="Lambda_DNA-bd_dom_sf"/>
</dbReference>
<name>X0PMA3_9LACO</name>
<dbReference type="SUPFAM" id="SSF47413">
    <property type="entry name" value="lambda repressor-like DNA-binding domains"/>
    <property type="match status" value="1"/>
</dbReference>
<dbReference type="PROSITE" id="PS50943">
    <property type="entry name" value="HTH_CROC1"/>
    <property type="match status" value="1"/>
</dbReference>
<accession>X0PMA3</accession>
<dbReference type="InterPro" id="IPR001387">
    <property type="entry name" value="Cro/C1-type_HTH"/>
</dbReference>
<evidence type="ECO:0000313" key="2">
    <source>
        <dbReference type="EMBL" id="GAF37946.1"/>
    </source>
</evidence>
<dbReference type="AlphaFoldDB" id="X0PMA3"/>
<dbReference type="EMBL" id="BAKI01000056">
    <property type="protein sequence ID" value="GAF37946.1"/>
    <property type="molecule type" value="Genomic_DNA"/>
</dbReference>
<feature type="domain" description="HTH cro/C1-type" evidence="1">
    <location>
        <begin position="19"/>
        <end position="41"/>
    </location>
</feature>